<dbReference type="EMBL" id="JAYMYQ010000010">
    <property type="protein sequence ID" value="KAK7308700.1"/>
    <property type="molecule type" value="Genomic_DNA"/>
</dbReference>
<accession>A0AAN9K0G0</accession>
<gene>
    <name evidence="1" type="ORF">VNO77_42323</name>
</gene>
<sequence length="88" mass="10299">MEANTAFLEKLAIPNSTFTTLGHSTFCRFSVHRSSKITCVLKPKLRRRRWYQIERSTSTVPLQRSVIYASEPHRAFTATLNIYFHKRP</sequence>
<dbReference type="AlphaFoldDB" id="A0AAN9K0G0"/>
<dbReference type="Proteomes" id="UP001367508">
    <property type="component" value="Unassembled WGS sequence"/>
</dbReference>
<organism evidence="1 2">
    <name type="scientific">Canavalia gladiata</name>
    <name type="common">Sword bean</name>
    <name type="synonym">Dolichos gladiatus</name>
    <dbReference type="NCBI Taxonomy" id="3824"/>
    <lineage>
        <taxon>Eukaryota</taxon>
        <taxon>Viridiplantae</taxon>
        <taxon>Streptophyta</taxon>
        <taxon>Embryophyta</taxon>
        <taxon>Tracheophyta</taxon>
        <taxon>Spermatophyta</taxon>
        <taxon>Magnoliopsida</taxon>
        <taxon>eudicotyledons</taxon>
        <taxon>Gunneridae</taxon>
        <taxon>Pentapetalae</taxon>
        <taxon>rosids</taxon>
        <taxon>fabids</taxon>
        <taxon>Fabales</taxon>
        <taxon>Fabaceae</taxon>
        <taxon>Papilionoideae</taxon>
        <taxon>50 kb inversion clade</taxon>
        <taxon>NPAAA clade</taxon>
        <taxon>indigoferoid/millettioid clade</taxon>
        <taxon>Phaseoleae</taxon>
        <taxon>Canavalia</taxon>
    </lineage>
</organism>
<name>A0AAN9K0G0_CANGL</name>
<evidence type="ECO:0000313" key="2">
    <source>
        <dbReference type="Proteomes" id="UP001367508"/>
    </source>
</evidence>
<reference evidence="1 2" key="1">
    <citation type="submission" date="2024-01" db="EMBL/GenBank/DDBJ databases">
        <title>The genomes of 5 underutilized Papilionoideae crops provide insights into root nodulation and disease resistanc.</title>
        <authorList>
            <person name="Jiang F."/>
        </authorList>
    </citation>
    <scope>NUCLEOTIDE SEQUENCE [LARGE SCALE GENOMIC DNA]</scope>
    <source>
        <strain evidence="1">LVBAO_FW01</strain>
        <tissue evidence="1">Leaves</tissue>
    </source>
</reference>
<protein>
    <submittedName>
        <fullName evidence="1">Uncharacterized protein</fullName>
    </submittedName>
</protein>
<keyword evidence="2" id="KW-1185">Reference proteome</keyword>
<evidence type="ECO:0000313" key="1">
    <source>
        <dbReference type="EMBL" id="KAK7308700.1"/>
    </source>
</evidence>
<comment type="caution">
    <text evidence="1">The sequence shown here is derived from an EMBL/GenBank/DDBJ whole genome shotgun (WGS) entry which is preliminary data.</text>
</comment>
<proteinExistence type="predicted"/>